<dbReference type="EMBL" id="JASCZI010182151">
    <property type="protein sequence ID" value="MED6187173.1"/>
    <property type="molecule type" value="Genomic_DNA"/>
</dbReference>
<reference evidence="2 3" key="1">
    <citation type="journal article" date="2023" name="Plants (Basel)">
        <title>Bridging the Gap: Combining Genomics and Transcriptomics Approaches to Understand Stylosanthes scabra, an Orphan Legume from the Brazilian Caatinga.</title>
        <authorList>
            <person name="Ferreira-Neto J.R.C."/>
            <person name="da Silva M.D."/>
            <person name="Binneck E."/>
            <person name="de Melo N.F."/>
            <person name="da Silva R.H."/>
            <person name="de Melo A.L.T.M."/>
            <person name="Pandolfi V."/>
            <person name="Bustamante F.O."/>
            <person name="Brasileiro-Vidal A.C."/>
            <person name="Benko-Iseppon A.M."/>
        </authorList>
    </citation>
    <scope>NUCLEOTIDE SEQUENCE [LARGE SCALE GENOMIC DNA]</scope>
    <source>
        <tissue evidence="2">Leaves</tissue>
    </source>
</reference>
<comment type="caution">
    <text evidence="2">The sequence shown here is derived from an EMBL/GenBank/DDBJ whole genome shotgun (WGS) entry which is preliminary data.</text>
</comment>
<keyword evidence="3" id="KW-1185">Reference proteome</keyword>
<sequence>MIVVTFVYSELGTLGSHPFFLTLRAARDSSPDESRVRERSPRAEIRAPVRRTPHYTTPEYRHLFRTQPPREPSPVPETSDDETENKDNSKSASSSHSSSGLYSTDTTSSDVTSGHSYDSTDHSISSSSDVTFDSDPCSPWPSPSVSSSSYTSEDNLVDRYFTGNPRDL</sequence>
<evidence type="ECO:0000313" key="2">
    <source>
        <dbReference type="EMBL" id="MED6187173.1"/>
    </source>
</evidence>
<accession>A0ABU6WSX5</accession>
<organism evidence="2 3">
    <name type="scientific">Stylosanthes scabra</name>
    <dbReference type="NCBI Taxonomy" id="79078"/>
    <lineage>
        <taxon>Eukaryota</taxon>
        <taxon>Viridiplantae</taxon>
        <taxon>Streptophyta</taxon>
        <taxon>Embryophyta</taxon>
        <taxon>Tracheophyta</taxon>
        <taxon>Spermatophyta</taxon>
        <taxon>Magnoliopsida</taxon>
        <taxon>eudicotyledons</taxon>
        <taxon>Gunneridae</taxon>
        <taxon>Pentapetalae</taxon>
        <taxon>rosids</taxon>
        <taxon>fabids</taxon>
        <taxon>Fabales</taxon>
        <taxon>Fabaceae</taxon>
        <taxon>Papilionoideae</taxon>
        <taxon>50 kb inversion clade</taxon>
        <taxon>dalbergioids sensu lato</taxon>
        <taxon>Dalbergieae</taxon>
        <taxon>Pterocarpus clade</taxon>
        <taxon>Stylosanthes</taxon>
    </lineage>
</organism>
<protein>
    <submittedName>
        <fullName evidence="2">Uncharacterized protein</fullName>
    </submittedName>
</protein>
<gene>
    <name evidence="2" type="ORF">PIB30_073972</name>
</gene>
<feature type="region of interest" description="Disordered" evidence="1">
    <location>
        <begin position="27"/>
        <end position="168"/>
    </location>
</feature>
<evidence type="ECO:0000256" key="1">
    <source>
        <dbReference type="SAM" id="MobiDB-lite"/>
    </source>
</evidence>
<name>A0ABU6WSX5_9FABA</name>
<evidence type="ECO:0000313" key="3">
    <source>
        <dbReference type="Proteomes" id="UP001341840"/>
    </source>
</evidence>
<proteinExistence type="predicted"/>
<dbReference type="Proteomes" id="UP001341840">
    <property type="component" value="Unassembled WGS sequence"/>
</dbReference>
<feature type="compositionally biased region" description="Basic and acidic residues" evidence="1">
    <location>
        <begin position="27"/>
        <end position="47"/>
    </location>
</feature>
<feature type="compositionally biased region" description="Low complexity" evidence="1">
    <location>
        <begin position="90"/>
        <end position="152"/>
    </location>
</feature>